<name>A0A4V2SLR5_9BACL</name>
<dbReference type="AlphaFoldDB" id="A0A4V2SLR5"/>
<accession>A0A4V2SLR5</accession>
<keyword evidence="4" id="KW-1185">Reference proteome</keyword>
<sequence length="196" mass="22866">MRKFIFPVITIILIIAVVVFIVQIKNVQETNSEIKKENKELKQEIVKTKEANKVKSQNKDEQTRDLKDNVNHGDGSNTFESDAHWLTKEIYQSTDRKNLYIAIKPAISDDIRKQLFGDKIPKHNDEEPSITKRVKDFEFYGKYKNSNKYSSIVTFTLELVGPEVTEKHFVVVNIDMEKKNGKWLVTKFDEITSRNE</sequence>
<reference evidence="3 4" key="1">
    <citation type="submission" date="2019-03" db="EMBL/GenBank/DDBJ databases">
        <title>Genomic Encyclopedia of Type Strains, Phase IV (KMG-IV): sequencing the most valuable type-strain genomes for metagenomic binning, comparative biology and taxonomic classification.</title>
        <authorList>
            <person name="Goeker M."/>
        </authorList>
    </citation>
    <scope>NUCLEOTIDE SEQUENCE [LARGE SCALE GENOMIC DNA]</scope>
    <source>
        <strain evidence="3 4">DSM 19377</strain>
    </source>
</reference>
<keyword evidence="2" id="KW-0812">Transmembrane</keyword>
<feature type="compositionally biased region" description="Basic and acidic residues" evidence="1">
    <location>
        <begin position="52"/>
        <end position="71"/>
    </location>
</feature>
<keyword evidence="2" id="KW-1133">Transmembrane helix</keyword>
<comment type="caution">
    <text evidence="3">The sequence shown here is derived from an EMBL/GenBank/DDBJ whole genome shotgun (WGS) entry which is preliminary data.</text>
</comment>
<proteinExistence type="predicted"/>
<gene>
    <name evidence="3" type="ORF">EV207_1256</name>
</gene>
<dbReference type="EMBL" id="SLXK01000025">
    <property type="protein sequence ID" value="TCP24446.1"/>
    <property type="molecule type" value="Genomic_DNA"/>
</dbReference>
<evidence type="ECO:0000313" key="3">
    <source>
        <dbReference type="EMBL" id="TCP24446.1"/>
    </source>
</evidence>
<feature type="region of interest" description="Disordered" evidence="1">
    <location>
        <begin position="52"/>
        <end position="75"/>
    </location>
</feature>
<dbReference type="Proteomes" id="UP000295416">
    <property type="component" value="Unassembled WGS sequence"/>
</dbReference>
<dbReference type="RefSeq" id="WP_132747005.1">
    <property type="nucleotide sequence ID" value="NZ_SLXK01000025.1"/>
</dbReference>
<keyword evidence="2" id="KW-0472">Membrane</keyword>
<protein>
    <submittedName>
        <fullName evidence="3">Uncharacterized protein</fullName>
    </submittedName>
</protein>
<evidence type="ECO:0000256" key="2">
    <source>
        <dbReference type="SAM" id="Phobius"/>
    </source>
</evidence>
<evidence type="ECO:0000313" key="4">
    <source>
        <dbReference type="Proteomes" id="UP000295416"/>
    </source>
</evidence>
<organism evidence="3 4">
    <name type="scientific">Scopulibacillus darangshiensis</name>
    <dbReference type="NCBI Taxonomy" id="442528"/>
    <lineage>
        <taxon>Bacteria</taxon>
        <taxon>Bacillati</taxon>
        <taxon>Bacillota</taxon>
        <taxon>Bacilli</taxon>
        <taxon>Bacillales</taxon>
        <taxon>Sporolactobacillaceae</taxon>
        <taxon>Scopulibacillus</taxon>
    </lineage>
</organism>
<evidence type="ECO:0000256" key="1">
    <source>
        <dbReference type="SAM" id="MobiDB-lite"/>
    </source>
</evidence>
<feature type="transmembrane region" description="Helical" evidence="2">
    <location>
        <begin position="5"/>
        <end position="24"/>
    </location>
</feature>